<proteinExistence type="predicted"/>
<keyword evidence="3" id="KW-1185">Reference proteome</keyword>
<feature type="compositionally biased region" description="Basic and acidic residues" evidence="1">
    <location>
        <begin position="49"/>
        <end position="62"/>
    </location>
</feature>
<name>A0A372IL86_9BACT</name>
<evidence type="ECO:0000256" key="1">
    <source>
        <dbReference type="SAM" id="MobiDB-lite"/>
    </source>
</evidence>
<gene>
    <name evidence="2" type="ORF">D0Y96_17835</name>
</gene>
<organism evidence="2 3">
    <name type="scientific">Paracidobacterium acidisoli</name>
    <dbReference type="NCBI Taxonomy" id="2303751"/>
    <lineage>
        <taxon>Bacteria</taxon>
        <taxon>Pseudomonadati</taxon>
        <taxon>Acidobacteriota</taxon>
        <taxon>Terriglobia</taxon>
        <taxon>Terriglobales</taxon>
        <taxon>Acidobacteriaceae</taxon>
        <taxon>Paracidobacterium</taxon>
    </lineage>
</organism>
<accession>A0A372IL86</accession>
<sequence>MVGTGQKAENVGRNLDPSICDSLQELAGDISAEQRIAELRSLSGTGDSDNWHFDRSELYKRL</sequence>
<dbReference type="AlphaFoldDB" id="A0A372IL86"/>
<evidence type="ECO:0000313" key="2">
    <source>
        <dbReference type="EMBL" id="RFU15509.1"/>
    </source>
</evidence>
<dbReference type="Proteomes" id="UP000264702">
    <property type="component" value="Unassembled WGS sequence"/>
</dbReference>
<dbReference type="RefSeq" id="WP_147325118.1">
    <property type="nucleotide sequence ID" value="NZ_QVQT02000006.1"/>
</dbReference>
<reference evidence="2 3" key="1">
    <citation type="submission" date="2018-08" db="EMBL/GenBank/DDBJ databases">
        <title>Acidipila sp. 4G-K13, an acidobacterium isolated from forest soil.</title>
        <authorList>
            <person name="Gao Z.-H."/>
            <person name="Qiu L.-H."/>
        </authorList>
    </citation>
    <scope>NUCLEOTIDE SEQUENCE [LARGE SCALE GENOMIC DNA]</scope>
    <source>
        <strain evidence="2 3">4G-K13</strain>
    </source>
</reference>
<protein>
    <submittedName>
        <fullName evidence="2">Uncharacterized protein</fullName>
    </submittedName>
</protein>
<dbReference type="EMBL" id="QVQT01000006">
    <property type="protein sequence ID" value="RFU15509.1"/>
    <property type="molecule type" value="Genomic_DNA"/>
</dbReference>
<evidence type="ECO:0000313" key="3">
    <source>
        <dbReference type="Proteomes" id="UP000264702"/>
    </source>
</evidence>
<comment type="caution">
    <text evidence="2">The sequence shown here is derived from an EMBL/GenBank/DDBJ whole genome shotgun (WGS) entry which is preliminary data.</text>
</comment>
<feature type="region of interest" description="Disordered" evidence="1">
    <location>
        <begin position="41"/>
        <end position="62"/>
    </location>
</feature>